<evidence type="ECO:0000313" key="3">
    <source>
        <dbReference type="Proteomes" id="UP001286456"/>
    </source>
</evidence>
<name>A0AAE0ME82_9PEZI</name>
<organism evidence="2 3">
    <name type="scientific">Cercophora scortea</name>
    <dbReference type="NCBI Taxonomy" id="314031"/>
    <lineage>
        <taxon>Eukaryota</taxon>
        <taxon>Fungi</taxon>
        <taxon>Dikarya</taxon>
        <taxon>Ascomycota</taxon>
        <taxon>Pezizomycotina</taxon>
        <taxon>Sordariomycetes</taxon>
        <taxon>Sordariomycetidae</taxon>
        <taxon>Sordariales</taxon>
        <taxon>Lasiosphaeriaceae</taxon>
        <taxon>Cercophora</taxon>
    </lineage>
</organism>
<keyword evidence="2" id="KW-0378">Hydrolase</keyword>
<comment type="caution">
    <text evidence="2">The sequence shown here is derived from an EMBL/GenBank/DDBJ whole genome shotgun (WGS) entry which is preliminary data.</text>
</comment>
<accession>A0AAE0ME82</accession>
<dbReference type="EMBL" id="JAUEPO010000003">
    <property type="protein sequence ID" value="KAK3327844.1"/>
    <property type="molecule type" value="Genomic_DNA"/>
</dbReference>
<dbReference type="GO" id="GO:0016787">
    <property type="term" value="F:hydrolase activity"/>
    <property type="evidence" value="ECO:0007669"/>
    <property type="project" value="UniProtKB-KW"/>
</dbReference>
<dbReference type="PANTHER" id="PTHR47381:SF3">
    <property type="entry name" value="ALPHA_BETA-HYDROLASES SUPERFAMILY PROTEIN"/>
    <property type="match status" value="1"/>
</dbReference>
<dbReference type="AlphaFoldDB" id="A0AAE0ME82"/>
<evidence type="ECO:0000256" key="1">
    <source>
        <dbReference type="SAM" id="MobiDB-lite"/>
    </source>
</evidence>
<reference evidence="2" key="1">
    <citation type="journal article" date="2023" name="Mol. Phylogenet. Evol.">
        <title>Genome-scale phylogeny and comparative genomics of the fungal order Sordariales.</title>
        <authorList>
            <person name="Hensen N."/>
            <person name="Bonometti L."/>
            <person name="Westerberg I."/>
            <person name="Brannstrom I.O."/>
            <person name="Guillou S."/>
            <person name="Cros-Aarteil S."/>
            <person name="Calhoun S."/>
            <person name="Haridas S."/>
            <person name="Kuo A."/>
            <person name="Mondo S."/>
            <person name="Pangilinan J."/>
            <person name="Riley R."/>
            <person name="LaButti K."/>
            <person name="Andreopoulos B."/>
            <person name="Lipzen A."/>
            <person name="Chen C."/>
            <person name="Yan M."/>
            <person name="Daum C."/>
            <person name="Ng V."/>
            <person name="Clum A."/>
            <person name="Steindorff A."/>
            <person name="Ohm R.A."/>
            <person name="Martin F."/>
            <person name="Silar P."/>
            <person name="Natvig D.O."/>
            <person name="Lalanne C."/>
            <person name="Gautier V."/>
            <person name="Ament-Velasquez S.L."/>
            <person name="Kruys A."/>
            <person name="Hutchinson M.I."/>
            <person name="Powell A.J."/>
            <person name="Barry K."/>
            <person name="Miller A.N."/>
            <person name="Grigoriev I.V."/>
            <person name="Debuchy R."/>
            <person name="Gladieux P."/>
            <person name="Hiltunen Thoren M."/>
            <person name="Johannesson H."/>
        </authorList>
    </citation>
    <scope>NUCLEOTIDE SEQUENCE</scope>
    <source>
        <strain evidence="2">SMH4131-1</strain>
    </source>
</reference>
<sequence length="386" mass="41397">MAAPPPPATGPSNPKPKLKPAIADTKPALPAPPPISMRTQHMTGLLVDVYGLAELPPSASRVSCLWLHHPRTRSKETMADIAARCVAAWNDAGAGAEDRGLIALAFDQRNHGSRLVHELANASWREGNATHAQDMFGVIAGAVADQAILLDAVGGYLFHDHDHEQEHAGKQRVVIDQHLALGVSLGGHSVWQAMFADPRIRAGVVVIGCPDFMNLISDRARRSRLATYSAAAEGNEAGASFLGSKDFPLSLVEACQKLDPKAILFGTAPVPSSSPSSSGAVDDGEILRQQEILHERLHDKRFLLCSGGDDKLVPYRCAEPFMQWFKAAIGSQFKDENIDLVDKVYPGIGHEFSAAMIEDAVQFVTDVVARAGRDGGSSDEQRASKI</sequence>
<reference evidence="2" key="2">
    <citation type="submission" date="2023-06" db="EMBL/GenBank/DDBJ databases">
        <authorList>
            <consortium name="Lawrence Berkeley National Laboratory"/>
            <person name="Haridas S."/>
            <person name="Hensen N."/>
            <person name="Bonometti L."/>
            <person name="Westerberg I."/>
            <person name="Brannstrom I.O."/>
            <person name="Guillou S."/>
            <person name="Cros-Aarteil S."/>
            <person name="Calhoun S."/>
            <person name="Kuo A."/>
            <person name="Mondo S."/>
            <person name="Pangilinan J."/>
            <person name="Riley R."/>
            <person name="Labutti K."/>
            <person name="Andreopoulos B."/>
            <person name="Lipzen A."/>
            <person name="Chen C."/>
            <person name="Yanf M."/>
            <person name="Daum C."/>
            <person name="Ng V."/>
            <person name="Clum A."/>
            <person name="Steindorff A."/>
            <person name="Ohm R."/>
            <person name="Martin F."/>
            <person name="Silar P."/>
            <person name="Natvig D."/>
            <person name="Lalanne C."/>
            <person name="Gautier V."/>
            <person name="Ament-Velasquez S.L."/>
            <person name="Kruys A."/>
            <person name="Hutchinson M.I."/>
            <person name="Powell A.J."/>
            <person name="Barry K."/>
            <person name="Miller A.N."/>
            <person name="Grigoriev I.V."/>
            <person name="Debuchy R."/>
            <person name="Gladieux P."/>
            <person name="Thoren M.H."/>
            <person name="Johannesson H."/>
        </authorList>
    </citation>
    <scope>NUCLEOTIDE SEQUENCE</scope>
    <source>
        <strain evidence="2">SMH4131-1</strain>
    </source>
</reference>
<dbReference type="Gene3D" id="3.40.50.1820">
    <property type="entry name" value="alpha/beta hydrolase"/>
    <property type="match status" value="1"/>
</dbReference>
<protein>
    <submittedName>
        <fullName evidence="2">Alpha/Beta hydrolase protein</fullName>
    </submittedName>
</protein>
<keyword evidence="3" id="KW-1185">Reference proteome</keyword>
<dbReference type="InterPro" id="IPR029058">
    <property type="entry name" value="AB_hydrolase_fold"/>
</dbReference>
<evidence type="ECO:0000313" key="2">
    <source>
        <dbReference type="EMBL" id="KAK3327844.1"/>
    </source>
</evidence>
<dbReference type="PANTHER" id="PTHR47381">
    <property type="entry name" value="ALPHA/BETA-HYDROLASES SUPERFAMILY PROTEIN"/>
    <property type="match status" value="1"/>
</dbReference>
<gene>
    <name evidence="2" type="ORF">B0T19DRAFT_175441</name>
</gene>
<proteinExistence type="predicted"/>
<dbReference type="SUPFAM" id="SSF53474">
    <property type="entry name" value="alpha/beta-Hydrolases"/>
    <property type="match status" value="1"/>
</dbReference>
<feature type="region of interest" description="Disordered" evidence="1">
    <location>
        <begin position="1"/>
        <end position="34"/>
    </location>
</feature>
<dbReference type="Proteomes" id="UP001286456">
    <property type="component" value="Unassembled WGS sequence"/>
</dbReference>